<dbReference type="Pfam" id="PF07730">
    <property type="entry name" value="HisKA_3"/>
    <property type="match status" value="1"/>
</dbReference>
<keyword evidence="4 9" id="KW-0812">Transmembrane</keyword>
<keyword evidence="12" id="KW-1185">Reference proteome</keyword>
<protein>
    <submittedName>
        <fullName evidence="11">Sensor histidine kinase</fullName>
    </submittedName>
</protein>
<dbReference type="Gene3D" id="1.20.5.1930">
    <property type="match status" value="1"/>
</dbReference>
<evidence type="ECO:0000256" key="2">
    <source>
        <dbReference type="ARBA" id="ARBA00022475"/>
    </source>
</evidence>
<accession>A0ABW6B263</accession>
<evidence type="ECO:0000256" key="1">
    <source>
        <dbReference type="ARBA" id="ARBA00004651"/>
    </source>
</evidence>
<name>A0ABW6B263_9SPHI</name>
<evidence type="ECO:0000256" key="6">
    <source>
        <dbReference type="ARBA" id="ARBA00022989"/>
    </source>
</evidence>
<evidence type="ECO:0000313" key="12">
    <source>
        <dbReference type="Proteomes" id="UP001597560"/>
    </source>
</evidence>
<evidence type="ECO:0000256" key="3">
    <source>
        <dbReference type="ARBA" id="ARBA00022679"/>
    </source>
</evidence>
<evidence type="ECO:0000256" key="8">
    <source>
        <dbReference type="ARBA" id="ARBA00023136"/>
    </source>
</evidence>
<dbReference type="PANTHER" id="PTHR24421:SF37">
    <property type="entry name" value="SENSOR HISTIDINE KINASE NARS"/>
    <property type="match status" value="1"/>
</dbReference>
<dbReference type="Pfam" id="PF02518">
    <property type="entry name" value="HATPase_c"/>
    <property type="match status" value="1"/>
</dbReference>
<dbReference type="Gene3D" id="3.30.565.10">
    <property type="entry name" value="Histidine kinase-like ATPase, C-terminal domain"/>
    <property type="match status" value="1"/>
</dbReference>
<dbReference type="Proteomes" id="UP001597560">
    <property type="component" value="Unassembled WGS sequence"/>
</dbReference>
<evidence type="ECO:0000313" key="11">
    <source>
        <dbReference type="EMBL" id="MFD2962638.1"/>
    </source>
</evidence>
<keyword evidence="8 9" id="KW-0472">Membrane</keyword>
<comment type="subcellular location">
    <subcellularLocation>
        <location evidence="1">Cell membrane</location>
        <topology evidence="1">Multi-pass membrane protein</topology>
    </subcellularLocation>
</comment>
<dbReference type="SUPFAM" id="SSF55874">
    <property type="entry name" value="ATPase domain of HSP90 chaperone/DNA topoisomerase II/histidine kinase"/>
    <property type="match status" value="1"/>
</dbReference>
<dbReference type="SMART" id="SM00387">
    <property type="entry name" value="HATPase_c"/>
    <property type="match status" value="1"/>
</dbReference>
<keyword evidence="7" id="KW-0902">Two-component regulatory system</keyword>
<evidence type="ECO:0000256" key="7">
    <source>
        <dbReference type="ARBA" id="ARBA00023012"/>
    </source>
</evidence>
<comment type="caution">
    <text evidence="11">The sequence shown here is derived from an EMBL/GenBank/DDBJ whole genome shotgun (WGS) entry which is preliminary data.</text>
</comment>
<keyword evidence="3" id="KW-0808">Transferase</keyword>
<dbReference type="InterPro" id="IPR011712">
    <property type="entry name" value="Sig_transdc_His_kin_sub3_dim/P"/>
</dbReference>
<gene>
    <name evidence="11" type="ORF">ACFS6J_12630</name>
</gene>
<keyword evidence="5 11" id="KW-0418">Kinase</keyword>
<dbReference type="PANTHER" id="PTHR24421">
    <property type="entry name" value="NITRATE/NITRITE SENSOR PROTEIN NARX-RELATED"/>
    <property type="match status" value="1"/>
</dbReference>
<dbReference type="InterPro" id="IPR005467">
    <property type="entry name" value="His_kinase_dom"/>
</dbReference>
<proteinExistence type="predicted"/>
<organism evidence="11 12">
    <name type="scientific">Olivibacter jilunii</name>
    <dbReference type="NCBI Taxonomy" id="985016"/>
    <lineage>
        <taxon>Bacteria</taxon>
        <taxon>Pseudomonadati</taxon>
        <taxon>Bacteroidota</taxon>
        <taxon>Sphingobacteriia</taxon>
        <taxon>Sphingobacteriales</taxon>
        <taxon>Sphingobacteriaceae</taxon>
        <taxon>Olivibacter</taxon>
    </lineage>
</organism>
<evidence type="ECO:0000256" key="5">
    <source>
        <dbReference type="ARBA" id="ARBA00022777"/>
    </source>
</evidence>
<keyword evidence="6 9" id="KW-1133">Transmembrane helix</keyword>
<dbReference type="InterPro" id="IPR011990">
    <property type="entry name" value="TPR-like_helical_dom_sf"/>
</dbReference>
<evidence type="ECO:0000259" key="10">
    <source>
        <dbReference type="PROSITE" id="PS50109"/>
    </source>
</evidence>
<dbReference type="Gene3D" id="1.25.40.10">
    <property type="entry name" value="Tetratricopeptide repeat domain"/>
    <property type="match status" value="1"/>
</dbReference>
<dbReference type="SUPFAM" id="SSF48452">
    <property type="entry name" value="TPR-like"/>
    <property type="match status" value="2"/>
</dbReference>
<dbReference type="CDD" id="cd16917">
    <property type="entry name" value="HATPase_UhpB-NarQ-NarX-like"/>
    <property type="match status" value="1"/>
</dbReference>
<dbReference type="PROSITE" id="PS50109">
    <property type="entry name" value="HIS_KIN"/>
    <property type="match status" value="1"/>
</dbReference>
<feature type="transmembrane region" description="Helical" evidence="9">
    <location>
        <begin position="486"/>
        <end position="505"/>
    </location>
</feature>
<dbReference type="InterPro" id="IPR036890">
    <property type="entry name" value="HATPase_C_sf"/>
</dbReference>
<reference evidence="12" key="1">
    <citation type="journal article" date="2019" name="Int. J. Syst. Evol. Microbiol.">
        <title>The Global Catalogue of Microorganisms (GCM) 10K type strain sequencing project: providing services to taxonomists for standard genome sequencing and annotation.</title>
        <authorList>
            <consortium name="The Broad Institute Genomics Platform"/>
            <consortium name="The Broad Institute Genome Sequencing Center for Infectious Disease"/>
            <person name="Wu L."/>
            <person name="Ma J."/>
        </authorList>
    </citation>
    <scope>NUCLEOTIDE SEQUENCE [LARGE SCALE GENOMIC DNA]</scope>
    <source>
        <strain evidence="12">KCTC 23098</strain>
    </source>
</reference>
<evidence type="ECO:0000256" key="4">
    <source>
        <dbReference type="ARBA" id="ARBA00022692"/>
    </source>
</evidence>
<dbReference type="InterPro" id="IPR050482">
    <property type="entry name" value="Sensor_HK_TwoCompSys"/>
</dbReference>
<feature type="domain" description="Histidine kinase" evidence="10">
    <location>
        <begin position="548"/>
        <end position="741"/>
    </location>
</feature>
<dbReference type="InterPro" id="IPR003594">
    <property type="entry name" value="HATPase_dom"/>
</dbReference>
<dbReference type="GO" id="GO:0016301">
    <property type="term" value="F:kinase activity"/>
    <property type="evidence" value="ECO:0007669"/>
    <property type="project" value="UniProtKB-KW"/>
</dbReference>
<keyword evidence="2" id="KW-1003">Cell membrane</keyword>
<sequence>MTERRFNSINTGNPKTSLLQNPRKRGLTAFESYVSLIMQRISRTITISNRILYRIPGKLLFISINTGLHLFQHVRFTFTLCLLLSIAFNTSYAHLSEDSLRLVLDRKELSSQDRLETMARLAEFLYYRRDPRLAFELLDKALKLSKRLDNIDQTTSLYALLAMQHSNDGNIQLALSSLDSAQFYAKRSANKRSKALVQLSKGTIQLAQNEPHEAIASLLLAAKDFDGDHDYSYESNLYTTISTIYGQWSDLPNQDKYARIARYSAERSKDLDKLIAAYRCTANNFMAHYEANTIRKQLLDSALVRNKAAFSLAKKNKDRIIHVTEIAALAKNIAAIYEQYFPESSHDSARYYLEIAIEEAQFSKENTVLADSYVMLAKQQIEKGNLTEAEMLVGNAIMALHRDPTVNNEIEAKIFYCLAVMKEKQGDLNGALRNYKLYVDAYTTLFNTEKMSLGKRLDAQYEAGKKEKALLVLQQQVQFNQKLNRIYIAFSLTSFLTLLFLFYAYKQRVKAMKQQDKLHQMEVNKIRQEHRISLLSAMLDGQEQERSRLARDLHDGLGGLLSGVKIELAGFMQLLKNDSQQQLMNRTLQHLDGAIGELRRIAHSMMPEILMRYGLGEAIREYCQKLKSSGINIQCQIYHYTNKMEASRQLVLYRIMQELVNNAVKHAHSSLILVQLQQIEQSVTLIVEDDGNGFDVKALLAAGKGAGLTNIESRVEFLNGTMDFHSEIGAGTTVTIECNEV</sequence>
<dbReference type="EMBL" id="JBHUPA010000007">
    <property type="protein sequence ID" value="MFD2962638.1"/>
    <property type="molecule type" value="Genomic_DNA"/>
</dbReference>
<evidence type="ECO:0000256" key="9">
    <source>
        <dbReference type="SAM" id="Phobius"/>
    </source>
</evidence>